<dbReference type="Pfam" id="PF00534">
    <property type="entry name" value="Glycos_transf_1"/>
    <property type="match status" value="1"/>
</dbReference>
<protein>
    <submittedName>
        <fullName evidence="3">Glycosyltransferase family 4 protein</fullName>
        <ecNumber evidence="3">2.4.-.-</ecNumber>
    </submittedName>
</protein>
<gene>
    <name evidence="3" type="ORF">ACFFRH_27880</name>
</gene>
<dbReference type="EMBL" id="JBHMBS010000015">
    <property type="protein sequence ID" value="MFB9679317.1"/>
    <property type="molecule type" value="Genomic_DNA"/>
</dbReference>
<proteinExistence type="predicted"/>
<accession>A0ABV5TJQ0</accession>
<evidence type="ECO:0000313" key="4">
    <source>
        <dbReference type="Proteomes" id="UP001589610"/>
    </source>
</evidence>
<dbReference type="PANTHER" id="PTHR12526">
    <property type="entry name" value="GLYCOSYLTRANSFERASE"/>
    <property type="match status" value="1"/>
</dbReference>
<dbReference type="GO" id="GO:0016757">
    <property type="term" value="F:glycosyltransferase activity"/>
    <property type="evidence" value="ECO:0007669"/>
    <property type="project" value="UniProtKB-KW"/>
</dbReference>
<sequence length="408" mass="44735">MTSPGAPATPATPGASEPTEPMKIRYMLLHAYGMGGTIRTVINQANAMAAAGHDVEIVSVVRRRERPQFPIDARVRLLALSDQRDGRPSDSVGRRAWRRIRGKIVPAGEFAASYFTERVERAVIDYVSGLQDGILVTTRPALNLISARRAPATVVRIAQEHMNLATHPEAVRAAIARHYGNLDAVAVLTGTDRREYQALLPGTPVVRVPNAVGPVRRPLAWQEDRLVVAAGRLVGQKGFDLLIPAFRKVVDRHPDWRLRIYGTGPKKDALRGLLKEHGLRDNVTLMGRTDHLDEELAKASFYVLSSRFEGLPMVMIEAMTQALPVVAFDCPTGPADVITPGVDGLLVPARDVDALAAAMIRLIEDRGLRERMGAAALVTARDYTPEMVMPLWENLFAELLGRAQKPSR</sequence>
<dbReference type="Proteomes" id="UP001589610">
    <property type="component" value="Unassembled WGS sequence"/>
</dbReference>
<dbReference type="CDD" id="cd03820">
    <property type="entry name" value="GT4_AmsD-like"/>
    <property type="match status" value="1"/>
</dbReference>
<evidence type="ECO:0000259" key="2">
    <source>
        <dbReference type="Pfam" id="PF00534"/>
    </source>
</evidence>
<dbReference type="RefSeq" id="WP_386160699.1">
    <property type="nucleotide sequence ID" value="NZ_JBHMBS010000015.1"/>
</dbReference>
<keyword evidence="4" id="KW-1185">Reference proteome</keyword>
<dbReference type="Gene3D" id="3.40.50.2000">
    <property type="entry name" value="Glycogen Phosphorylase B"/>
    <property type="match status" value="2"/>
</dbReference>
<reference evidence="3 4" key="1">
    <citation type="submission" date="2024-09" db="EMBL/GenBank/DDBJ databases">
        <authorList>
            <person name="Sun Q."/>
            <person name="Mori K."/>
        </authorList>
    </citation>
    <scope>NUCLEOTIDE SEQUENCE [LARGE SCALE GENOMIC DNA]</scope>
    <source>
        <strain evidence="3 4">JCM 3028</strain>
    </source>
</reference>
<dbReference type="SUPFAM" id="SSF53756">
    <property type="entry name" value="UDP-Glycosyltransferase/glycogen phosphorylase"/>
    <property type="match status" value="1"/>
</dbReference>
<dbReference type="InterPro" id="IPR001296">
    <property type="entry name" value="Glyco_trans_1"/>
</dbReference>
<dbReference type="PANTHER" id="PTHR12526:SF627">
    <property type="entry name" value="D-RHAMNOSYLTRANSFERASE WBPZ"/>
    <property type="match status" value="1"/>
</dbReference>
<organism evidence="3 4">
    <name type="scientific">Streptosporangium vulgare</name>
    <dbReference type="NCBI Taxonomy" id="46190"/>
    <lineage>
        <taxon>Bacteria</taxon>
        <taxon>Bacillati</taxon>
        <taxon>Actinomycetota</taxon>
        <taxon>Actinomycetes</taxon>
        <taxon>Streptosporangiales</taxon>
        <taxon>Streptosporangiaceae</taxon>
        <taxon>Streptosporangium</taxon>
    </lineage>
</organism>
<evidence type="ECO:0000313" key="3">
    <source>
        <dbReference type="EMBL" id="MFB9679317.1"/>
    </source>
</evidence>
<evidence type="ECO:0000256" key="1">
    <source>
        <dbReference type="ARBA" id="ARBA00022679"/>
    </source>
</evidence>
<feature type="domain" description="Glycosyl transferase family 1" evidence="2">
    <location>
        <begin position="222"/>
        <end position="376"/>
    </location>
</feature>
<keyword evidence="1 3" id="KW-0808">Transferase</keyword>
<keyword evidence="3" id="KW-0328">Glycosyltransferase</keyword>
<comment type="caution">
    <text evidence="3">The sequence shown here is derived from an EMBL/GenBank/DDBJ whole genome shotgun (WGS) entry which is preliminary data.</text>
</comment>
<name>A0ABV5TJQ0_9ACTN</name>
<dbReference type="EC" id="2.4.-.-" evidence="3"/>